<gene>
    <name evidence="2" type="ORF">Fmac_025111</name>
</gene>
<protein>
    <submittedName>
        <fullName evidence="2">Uncharacterized protein</fullName>
    </submittedName>
</protein>
<feature type="region of interest" description="Disordered" evidence="1">
    <location>
        <begin position="116"/>
        <end position="140"/>
    </location>
</feature>
<evidence type="ECO:0000256" key="1">
    <source>
        <dbReference type="SAM" id="MobiDB-lite"/>
    </source>
</evidence>
<comment type="caution">
    <text evidence="2">The sequence shown here is derived from an EMBL/GenBank/DDBJ whole genome shotgun (WGS) entry which is preliminary data.</text>
</comment>
<feature type="compositionally biased region" description="Basic and acidic residues" evidence="1">
    <location>
        <begin position="129"/>
        <end position="138"/>
    </location>
</feature>
<proteinExistence type="predicted"/>
<keyword evidence="3" id="KW-1185">Reference proteome</keyword>
<accession>A0ABD1LR93</accession>
<evidence type="ECO:0000313" key="3">
    <source>
        <dbReference type="Proteomes" id="UP001603857"/>
    </source>
</evidence>
<dbReference type="EMBL" id="JBGMDY010000008">
    <property type="protein sequence ID" value="KAL2326053.1"/>
    <property type="molecule type" value="Genomic_DNA"/>
</dbReference>
<feature type="region of interest" description="Disordered" evidence="1">
    <location>
        <begin position="1"/>
        <end position="37"/>
    </location>
</feature>
<reference evidence="2 3" key="1">
    <citation type="submission" date="2024-08" db="EMBL/GenBank/DDBJ databases">
        <title>Insights into the chromosomal genome structure of Flemingia macrophylla.</title>
        <authorList>
            <person name="Ding Y."/>
            <person name="Zhao Y."/>
            <person name="Bi W."/>
            <person name="Wu M."/>
            <person name="Zhao G."/>
            <person name="Gong Y."/>
            <person name="Li W."/>
            <person name="Zhang P."/>
        </authorList>
    </citation>
    <scope>NUCLEOTIDE SEQUENCE [LARGE SCALE GENOMIC DNA]</scope>
    <source>
        <strain evidence="2">DYQJB</strain>
        <tissue evidence="2">Leaf</tissue>
    </source>
</reference>
<evidence type="ECO:0000313" key="2">
    <source>
        <dbReference type="EMBL" id="KAL2326053.1"/>
    </source>
</evidence>
<sequence length="221" mass="23844">MLRPPPTQTRAPPSPTSQYSNGHQTRHRDHHVGEGHHVEQLRPELRVVHIAFHHEHVHSGKRDVGADEARGAGDEVGDASLAVDLGGGADLLLLLDAASWGGEVLAAGVEEGLEAEVGGGEGDEEEGQEEHGDGRREAPVQLPVHAVVAPLHLELAREKMYARLHHHENDLVAGDDEGGDDSVDHDVEEVVVPDAGGEVFAEVEGWSWKRVMSRGISGRRR</sequence>
<name>A0ABD1LR93_9FABA</name>
<dbReference type="AlphaFoldDB" id="A0ABD1LR93"/>
<organism evidence="2 3">
    <name type="scientific">Flemingia macrophylla</name>
    <dbReference type="NCBI Taxonomy" id="520843"/>
    <lineage>
        <taxon>Eukaryota</taxon>
        <taxon>Viridiplantae</taxon>
        <taxon>Streptophyta</taxon>
        <taxon>Embryophyta</taxon>
        <taxon>Tracheophyta</taxon>
        <taxon>Spermatophyta</taxon>
        <taxon>Magnoliopsida</taxon>
        <taxon>eudicotyledons</taxon>
        <taxon>Gunneridae</taxon>
        <taxon>Pentapetalae</taxon>
        <taxon>rosids</taxon>
        <taxon>fabids</taxon>
        <taxon>Fabales</taxon>
        <taxon>Fabaceae</taxon>
        <taxon>Papilionoideae</taxon>
        <taxon>50 kb inversion clade</taxon>
        <taxon>NPAAA clade</taxon>
        <taxon>indigoferoid/millettioid clade</taxon>
        <taxon>Phaseoleae</taxon>
        <taxon>Flemingia</taxon>
    </lineage>
</organism>
<feature type="compositionally biased region" description="Pro residues" evidence="1">
    <location>
        <begin position="1"/>
        <end position="15"/>
    </location>
</feature>
<dbReference type="Proteomes" id="UP001603857">
    <property type="component" value="Unassembled WGS sequence"/>
</dbReference>